<organism evidence="1 2">
    <name type="scientific">Streptomyces boetiae</name>
    <dbReference type="NCBI Taxonomy" id="3075541"/>
    <lineage>
        <taxon>Bacteria</taxon>
        <taxon>Bacillati</taxon>
        <taxon>Actinomycetota</taxon>
        <taxon>Actinomycetes</taxon>
        <taxon>Kitasatosporales</taxon>
        <taxon>Streptomycetaceae</taxon>
        <taxon>Streptomyces</taxon>
    </lineage>
</organism>
<comment type="caution">
    <text evidence="1">The sequence shown here is derived from an EMBL/GenBank/DDBJ whole genome shotgun (WGS) entry which is preliminary data.</text>
</comment>
<gene>
    <name evidence="1" type="ORF">RM780_22300</name>
</gene>
<name>A0ABU2LEG7_9ACTN</name>
<evidence type="ECO:0000313" key="1">
    <source>
        <dbReference type="EMBL" id="MDT0309667.1"/>
    </source>
</evidence>
<keyword evidence="2" id="KW-1185">Reference proteome</keyword>
<reference evidence="2" key="1">
    <citation type="submission" date="2023-07" db="EMBL/GenBank/DDBJ databases">
        <title>30 novel species of actinomycetes from the DSMZ collection.</title>
        <authorList>
            <person name="Nouioui I."/>
        </authorList>
    </citation>
    <scope>NUCLEOTIDE SEQUENCE [LARGE SCALE GENOMIC DNA]</scope>
    <source>
        <strain evidence="2">DSM 44917</strain>
    </source>
</reference>
<sequence>MPTLLITIFDDSGSVAGPAGTDPLSNRYGEAAYAFSVVARKGGRHELGAVLHFDSPCSTDVGPVPITRRGLLMLRSGLRTPGDGVGSSELALGLERAVALAETHADHEVTLVVLSDFLLMDPEPGPVLSALAAFPGAVHAVVLGHRLPAGVLDERIVETHIQRGDPPGALARALFASLITHRPGSFLAG</sequence>
<accession>A0ABU2LEG7</accession>
<dbReference type="Proteomes" id="UP001183388">
    <property type="component" value="Unassembled WGS sequence"/>
</dbReference>
<protein>
    <recommendedName>
        <fullName evidence="3">VWFA domain-containing protein</fullName>
    </recommendedName>
</protein>
<evidence type="ECO:0008006" key="3">
    <source>
        <dbReference type="Google" id="ProtNLM"/>
    </source>
</evidence>
<proteinExistence type="predicted"/>
<dbReference type="RefSeq" id="WP_311632628.1">
    <property type="nucleotide sequence ID" value="NZ_JAVREN010000043.1"/>
</dbReference>
<dbReference type="EMBL" id="JAVREN010000043">
    <property type="protein sequence ID" value="MDT0309667.1"/>
    <property type="molecule type" value="Genomic_DNA"/>
</dbReference>
<evidence type="ECO:0000313" key="2">
    <source>
        <dbReference type="Proteomes" id="UP001183388"/>
    </source>
</evidence>